<feature type="region of interest" description="Disordered" evidence="1">
    <location>
        <begin position="429"/>
        <end position="449"/>
    </location>
</feature>
<evidence type="ECO:0000256" key="1">
    <source>
        <dbReference type="SAM" id="MobiDB-lite"/>
    </source>
</evidence>
<proteinExistence type="predicted"/>
<feature type="compositionally biased region" description="Basic and acidic residues" evidence="1">
    <location>
        <begin position="433"/>
        <end position="444"/>
    </location>
</feature>
<reference evidence="2" key="1">
    <citation type="journal article" date="2015" name="Nature">
        <title>Complex archaea that bridge the gap between prokaryotes and eukaryotes.</title>
        <authorList>
            <person name="Spang A."/>
            <person name="Saw J.H."/>
            <person name="Jorgensen S.L."/>
            <person name="Zaremba-Niedzwiedzka K."/>
            <person name="Martijn J."/>
            <person name="Lind A.E."/>
            <person name="van Eijk R."/>
            <person name="Schleper C."/>
            <person name="Guy L."/>
            <person name="Ettema T.J."/>
        </authorList>
    </citation>
    <scope>NUCLEOTIDE SEQUENCE</scope>
</reference>
<accession>A0A0F9K050</accession>
<feature type="non-terminal residue" evidence="2">
    <location>
        <position position="1308"/>
    </location>
</feature>
<gene>
    <name evidence="2" type="ORF">LCGC14_1464360</name>
</gene>
<dbReference type="EMBL" id="LAZR01010229">
    <property type="protein sequence ID" value="KKM68091.1"/>
    <property type="molecule type" value="Genomic_DNA"/>
</dbReference>
<name>A0A0F9K050_9ZZZZ</name>
<protein>
    <submittedName>
        <fullName evidence="2">Uncharacterized protein</fullName>
    </submittedName>
</protein>
<comment type="caution">
    <text evidence="2">The sequence shown here is derived from an EMBL/GenBank/DDBJ whole genome shotgun (WGS) entry which is preliminary data.</text>
</comment>
<sequence length="1308" mass="135640">AAAAAPLVDLAKPFSGATVDASLLNASGFIDVTFRTVVGQNLNVNTINGNEIRIMQTGGAANVGSVTSVDRISASTWRYYIAPKTPAPTVGSSTAPAPSGPAANTRSNAAFSVGDVTVQFLAGTWSYQSTDNQTVLFGADHGLTVTDQTNATNVDTLTAVYSSVFTVANIPESQTTGPSFNIGPVTIESPSIGLDKLAFKDKRLVLTIALGADRAALVFGGASQGTSGAGQTNTGGTSVVINGLLVKFDVSVDVLAAVSGGDPEIGFTGKWEVTADSLIGTIPDVMTFEAVAIKIGYDPDYDATKDFTNTLAGAGQKLVQIDSVKVTFPRFNLTGEINPVAGKPGLIVYENGFAIGEAQLIYGGLPATGQTAATRTDGQGGPIKFGSLLEFDDLRIGVTNFSVVFGQSVNFNGTIFVASGGAKFAPGKPISADIRDRQGPEPGDRAGNPQTEAIRLGLTFSNGAVDGFIWRMDTFRITLGPNLVLTGVDLNLDTSAANDEELISFAAIGAELTVGSITLIGEARQFAFLGDGTFVTKRGFGVFIGVGSATGASFKWPAWLPIRITEIGVQWADIQKAPEKFVLTLSATVTGLQGNPGLKFEGTIKGIRIDVGLLLEGKNPIIGIEALGVSVSGNLFGGQIEGTLIGGIINIDANGAEIGTLDTSTAVADRIFFIGVEAGYAFAGLSGFTIRFAMSELGPLGVLVTAQIPGGILLEPNTGLTINNFTGGVDFFTSLPDITTPAELTGPAFQLPANVSVDGWLDMVRGQVLTQYRLVKANPSQSGFAAAFKAPMVITGSAKLYSIYTSELTFNGQVTIKISTDGKILVIGQLNFAADNLSLSARLYANLSKIASGEATILFLAKVPDQVDIITIEGSLRFGFQTLLGDDVAVAIVQDRAANPTQELAGPGAGTEIGASAINNAGYIDVTLEDLGATIVLSSDTVLDLAPELIIKTAGVSLDDTLAPVHLSGTTYRFWVTGTATGPISFEYVQEGWSYLNQQTGETTFSSVVDSANAPKTGTATLVTGPWIDIRFIPEINGELTAANMQTIASGGAPFVLRNQSNQVIALKTTGGQDAQRVIVGKDVIRYFLADTSLPLGTYTVTFAGNVWNRGGLANIATASESFDIVSPTISLGGAFDTTPTGYSADVNVLKAGAKELIMSFRAPSGNGLDYATILDAAHEFTLTRVGGTAITVAAVPTPVRLVIGTGGGATYAPVVAPTGTTMADYLAAEGITQFKYTLSGFDFAPGVYELTFVDDAFRDASGNRSLATGPIQIVVEGATAVLVNPGQDASIDVNRFGARSFIDVTFP</sequence>
<feature type="non-terminal residue" evidence="2">
    <location>
        <position position="1"/>
    </location>
</feature>
<evidence type="ECO:0000313" key="2">
    <source>
        <dbReference type="EMBL" id="KKM68091.1"/>
    </source>
</evidence>
<organism evidence="2">
    <name type="scientific">marine sediment metagenome</name>
    <dbReference type="NCBI Taxonomy" id="412755"/>
    <lineage>
        <taxon>unclassified sequences</taxon>
        <taxon>metagenomes</taxon>
        <taxon>ecological metagenomes</taxon>
    </lineage>
</organism>